<accession>A0A0D2XLN2</accession>
<dbReference type="EnsemblFungi" id="FOXG_04856T0">
    <property type="protein sequence ID" value="FOXG_04856P0"/>
    <property type="gene ID" value="FOXG_04856"/>
</dbReference>
<evidence type="ECO:0000313" key="1">
    <source>
        <dbReference type="EnsemblFungi" id="FOXG_04856P0"/>
    </source>
</evidence>
<dbReference type="AlphaFoldDB" id="A0A0D2XLN2"/>
<evidence type="ECO:0000313" key="2">
    <source>
        <dbReference type="Proteomes" id="UP000002489"/>
    </source>
</evidence>
<reference evidence="1" key="2">
    <citation type="submission" date="2025-08" db="UniProtKB">
        <authorList>
            <consortium name="EnsemblFungi"/>
        </authorList>
    </citation>
    <scope>IDENTIFICATION</scope>
    <source>
        <strain evidence="1">4287 / CBS 123668 / FGSC 9935 / NRRL 34936</strain>
    </source>
</reference>
<protein>
    <submittedName>
        <fullName evidence="1">Uncharacterized protein</fullName>
    </submittedName>
</protein>
<dbReference type="Proteomes" id="UP000002489">
    <property type="component" value="Unassembled WGS sequence"/>
</dbReference>
<name>A0A0D2XLN2_FUSOF</name>
<organism evidence="1 2">
    <name type="scientific">Fusarium oxysporum (strain Fo5176)</name>
    <name type="common">Fusarium vascular wilt</name>
    <dbReference type="NCBI Taxonomy" id="660025"/>
    <lineage>
        <taxon>Eukaryota</taxon>
        <taxon>Fungi</taxon>
        <taxon>Dikarya</taxon>
        <taxon>Ascomycota</taxon>
        <taxon>Pezizomycotina</taxon>
        <taxon>Sordariomycetes</taxon>
        <taxon>Hypocreomycetidae</taxon>
        <taxon>Hypocreales</taxon>
        <taxon>Nectriaceae</taxon>
        <taxon>Fusarium</taxon>
        <taxon>Fusarium oxysporum species complex</taxon>
    </lineage>
</organism>
<sequence length="273" mass="30280">MPPSQSNLSSGVISIKRDTMAQYPANVMVPHARKSCIKPSARVTADNKVGKVTYYYGFSSGQKPTVKIKDKTSGFFNARISTIPFNQIKNFVFPGAHVFSYKTASFSNFSDLVCVITYVNPTKFQPQSKAIESSDNVESEHEVMELDELPPLAAFIMELRAEELRHIVEDGFKNSSQFGENPDVQGSFTVTKVDNDDGMPDIRKHVKTKEPTNKAIFTTSTELMLNYVQRELVKPEGKFRALQASDGTDLLFAINSSGVFNVIKETVAQTQTG</sequence>
<reference evidence="2" key="1">
    <citation type="journal article" date="2012" name="Mol. Plant Microbe Interact.">
        <title>A highly conserved effector in Fusarium oxysporum is required for full virulence on Arabidopsis.</title>
        <authorList>
            <person name="Thatcher L.F."/>
            <person name="Gardiner D.M."/>
            <person name="Kazan K."/>
            <person name="Manners J."/>
        </authorList>
    </citation>
    <scope>NUCLEOTIDE SEQUENCE [LARGE SCALE GENOMIC DNA]</scope>
    <source>
        <strain evidence="2">Fo5176</strain>
    </source>
</reference>
<proteinExistence type="predicted"/>